<dbReference type="SUPFAM" id="SSF88697">
    <property type="entry name" value="PUA domain-like"/>
    <property type="match status" value="1"/>
</dbReference>
<proteinExistence type="predicted"/>
<protein>
    <submittedName>
        <fullName evidence="3">HNH endonuclease</fullName>
    </submittedName>
</protein>
<dbReference type="AlphaFoldDB" id="A0A940XIJ8"/>
<evidence type="ECO:0000313" key="4">
    <source>
        <dbReference type="Proteomes" id="UP000677875"/>
    </source>
</evidence>
<dbReference type="Proteomes" id="UP000677875">
    <property type="component" value="Unassembled WGS sequence"/>
</dbReference>
<dbReference type="Pfam" id="PF02182">
    <property type="entry name" value="SAD_SRA"/>
    <property type="match status" value="1"/>
</dbReference>
<sequence>MSAKRGIGHVEGVLVGMTFPRRLDVLQAGLHRTNQRGISWCQQEDGTKVGDAIVLHGGYEDDEDHWDWIRYTGASPNKDKDSSKRLLRSQSWSYEDNAALRLSYERGISVRVIRGYEGDPRYSPTDCYRYDGLYRITEVRTARSRRPAPDGSPIDICQFDLRRLPERDQVQDAAQQRLLDAWEELDRSEPPQSAVMPDGATPSDAETFCEPGDEERFPTSREERVRRLIRDTAVARRIKQLYEGQCQLCGLRLVGPDGKPYCEGAHIRPLGRPHHGPDVEPNLLCLCPNCHVRLDLGAVLIDDDQSVIVRADLSGAQLLPRLMVKDGHRVHPEYLRYHRTYWTRQG</sequence>
<dbReference type="EMBL" id="JAGPNL010000006">
    <property type="protein sequence ID" value="MBQ0829066.1"/>
    <property type="molecule type" value="Genomic_DNA"/>
</dbReference>
<dbReference type="RefSeq" id="WP_210874695.1">
    <property type="nucleotide sequence ID" value="NZ_JAGPNL010000006.1"/>
</dbReference>
<dbReference type="InterPro" id="IPR036987">
    <property type="entry name" value="SRA-YDG_sf"/>
</dbReference>
<dbReference type="Gene3D" id="1.10.30.50">
    <property type="match status" value="1"/>
</dbReference>
<keyword evidence="3" id="KW-0378">Hydrolase</keyword>
<dbReference type="PROSITE" id="PS51015">
    <property type="entry name" value="YDG"/>
    <property type="match status" value="1"/>
</dbReference>
<feature type="domain" description="YDG" evidence="2">
    <location>
        <begin position="8"/>
        <end position="163"/>
    </location>
</feature>
<dbReference type="SMART" id="SM00466">
    <property type="entry name" value="SRA"/>
    <property type="match status" value="1"/>
</dbReference>
<reference evidence="3" key="1">
    <citation type="submission" date="2021-04" db="EMBL/GenBank/DDBJ databases">
        <title>Genome seq and assembly of Streptomyces sp. RG38.</title>
        <authorList>
            <person name="Chhetri G."/>
        </authorList>
    </citation>
    <scope>NUCLEOTIDE SEQUENCE</scope>
    <source>
        <strain evidence="3">RG38</strain>
    </source>
</reference>
<dbReference type="GO" id="GO:0016567">
    <property type="term" value="P:protein ubiquitination"/>
    <property type="evidence" value="ECO:0007669"/>
    <property type="project" value="TreeGrafter"/>
</dbReference>
<dbReference type="PANTHER" id="PTHR14140:SF27">
    <property type="entry name" value="OS04G0289800 PROTEIN"/>
    <property type="match status" value="1"/>
</dbReference>
<dbReference type="Pfam" id="PF13391">
    <property type="entry name" value="HNH_2"/>
    <property type="match status" value="1"/>
</dbReference>
<gene>
    <name evidence="3" type="ORF">J5Y05_21590</name>
</gene>
<dbReference type="PANTHER" id="PTHR14140">
    <property type="entry name" value="E3 UBIQUITIN-PROTEIN LIGASE UHRF-RELATED"/>
    <property type="match status" value="1"/>
</dbReference>
<keyword evidence="4" id="KW-1185">Reference proteome</keyword>
<dbReference type="Gene3D" id="2.30.280.10">
    <property type="entry name" value="SRA-YDG"/>
    <property type="match status" value="1"/>
</dbReference>
<dbReference type="InterPro" id="IPR045134">
    <property type="entry name" value="UHRF1/2-like"/>
</dbReference>
<organism evidence="3 4">
    <name type="scientific">Streptomyces tagetis</name>
    <dbReference type="NCBI Taxonomy" id="2820809"/>
    <lineage>
        <taxon>Bacteria</taxon>
        <taxon>Bacillati</taxon>
        <taxon>Actinomycetota</taxon>
        <taxon>Actinomycetes</taxon>
        <taxon>Kitasatosporales</taxon>
        <taxon>Streptomycetaceae</taxon>
        <taxon>Streptomyces</taxon>
    </lineage>
</organism>
<keyword evidence="3" id="KW-0255">Endonuclease</keyword>
<dbReference type="InterPro" id="IPR003105">
    <property type="entry name" value="SRA_YDG"/>
</dbReference>
<feature type="region of interest" description="Disordered" evidence="1">
    <location>
        <begin position="186"/>
        <end position="216"/>
    </location>
</feature>
<comment type="caution">
    <text evidence="3">The sequence shown here is derived from an EMBL/GenBank/DDBJ whole genome shotgun (WGS) entry which is preliminary data.</text>
</comment>
<evidence type="ECO:0000313" key="3">
    <source>
        <dbReference type="EMBL" id="MBQ0829066.1"/>
    </source>
</evidence>
<dbReference type="GO" id="GO:0004519">
    <property type="term" value="F:endonuclease activity"/>
    <property type="evidence" value="ECO:0007669"/>
    <property type="project" value="UniProtKB-KW"/>
</dbReference>
<dbReference type="InterPro" id="IPR003615">
    <property type="entry name" value="HNH_nuc"/>
</dbReference>
<accession>A0A940XIJ8</accession>
<evidence type="ECO:0000259" key="2">
    <source>
        <dbReference type="PROSITE" id="PS51015"/>
    </source>
</evidence>
<name>A0A940XIJ8_9ACTN</name>
<dbReference type="CDD" id="cd00085">
    <property type="entry name" value="HNHc"/>
    <property type="match status" value="1"/>
</dbReference>
<dbReference type="GO" id="GO:0044027">
    <property type="term" value="P:negative regulation of gene expression via chromosomal CpG island methylation"/>
    <property type="evidence" value="ECO:0007669"/>
    <property type="project" value="TreeGrafter"/>
</dbReference>
<evidence type="ECO:0000256" key="1">
    <source>
        <dbReference type="SAM" id="MobiDB-lite"/>
    </source>
</evidence>
<keyword evidence="3" id="KW-0540">Nuclease</keyword>
<dbReference type="InterPro" id="IPR015947">
    <property type="entry name" value="PUA-like_sf"/>
</dbReference>
<dbReference type="GO" id="GO:0061630">
    <property type="term" value="F:ubiquitin protein ligase activity"/>
    <property type="evidence" value="ECO:0007669"/>
    <property type="project" value="TreeGrafter"/>
</dbReference>